<dbReference type="AlphaFoldDB" id="A0A7H8TKJ8"/>
<feature type="region of interest" description="Disordered" evidence="1">
    <location>
        <begin position="145"/>
        <end position="170"/>
    </location>
</feature>
<accession>A0A7H8TKJ8</accession>
<keyword evidence="3" id="KW-1185">Reference proteome</keyword>
<reference evidence="2 3" key="1">
    <citation type="submission" date="2020-06" db="EMBL/GenBank/DDBJ databases">
        <title>Genome mining for natural products.</title>
        <authorList>
            <person name="Zhang B."/>
            <person name="Shi J."/>
            <person name="Ge H."/>
        </authorList>
    </citation>
    <scope>NUCLEOTIDE SEQUENCE [LARGE SCALE GENOMIC DNA]</scope>
    <source>
        <strain evidence="2 3">NA02069</strain>
    </source>
</reference>
<proteinExistence type="predicted"/>
<gene>
    <name evidence="2" type="ORF">HUT05_44885</name>
</gene>
<dbReference type="Proteomes" id="UP000509418">
    <property type="component" value="Chromosome"/>
</dbReference>
<protein>
    <submittedName>
        <fullName evidence="2">Uncharacterized protein</fullName>
    </submittedName>
</protein>
<name>A0A7H8TKJ8_STRCX</name>
<evidence type="ECO:0000256" key="1">
    <source>
        <dbReference type="SAM" id="MobiDB-lite"/>
    </source>
</evidence>
<evidence type="ECO:0000313" key="2">
    <source>
        <dbReference type="EMBL" id="QKZ23874.1"/>
    </source>
</evidence>
<organism evidence="2 3">
    <name type="scientific">Streptomyces chartreusis</name>
    <dbReference type="NCBI Taxonomy" id="1969"/>
    <lineage>
        <taxon>Bacteria</taxon>
        <taxon>Bacillati</taxon>
        <taxon>Actinomycetota</taxon>
        <taxon>Actinomycetes</taxon>
        <taxon>Kitasatosporales</taxon>
        <taxon>Streptomycetaceae</taxon>
        <taxon>Streptomyces</taxon>
    </lineage>
</organism>
<dbReference type="RefSeq" id="WP_176578488.1">
    <property type="nucleotide sequence ID" value="NZ_CBDRGH010000022.1"/>
</dbReference>
<evidence type="ECO:0000313" key="3">
    <source>
        <dbReference type="Proteomes" id="UP000509418"/>
    </source>
</evidence>
<dbReference type="EMBL" id="CP056041">
    <property type="protein sequence ID" value="QKZ23874.1"/>
    <property type="molecule type" value="Genomic_DNA"/>
</dbReference>
<sequence length="170" mass="18047">MTILIPVGADALVVADLRGLIMLPTGAVHDGQTPEQAAQDVLRGATDGLPLLRRVVRASTQTRRRKVITHHLATEPMTRQAVGELIYRDPRVDVRVLPTLRVLDSVTAEGQQRILVALQAMATGTTAHIEGNVVLPSLPPGLQADPSTNGAGGYCSGHARPGPTTTMERT</sequence>